<dbReference type="GO" id="GO:0030119">
    <property type="term" value="C:AP-type membrane coat adaptor complex"/>
    <property type="evidence" value="ECO:0007669"/>
    <property type="project" value="TreeGrafter"/>
</dbReference>
<keyword evidence="6" id="KW-1185">Reference proteome</keyword>
<dbReference type="PANTHER" id="PTHR34033">
    <property type="entry name" value="AP-5 COMPLEX SUBUNIT BETA-1"/>
    <property type="match status" value="1"/>
</dbReference>
<evidence type="ECO:0000256" key="1">
    <source>
        <dbReference type="SAM" id="Phobius"/>
    </source>
</evidence>
<keyword evidence="1" id="KW-0472">Membrane</keyword>
<dbReference type="Pfam" id="PF21589">
    <property type="entry name" value="AP5B1_barrel"/>
    <property type="match status" value="1"/>
</dbReference>
<evidence type="ECO:0000259" key="3">
    <source>
        <dbReference type="Pfam" id="PF21589"/>
    </source>
</evidence>
<evidence type="ECO:0000259" key="4">
    <source>
        <dbReference type="Pfam" id="PF21590"/>
    </source>
</evidence>
<dbReference type="GO" id="GO:0005765">
    <property type="term" value="C:lysosomal membrane"/>
    <property type="evidence" value="ECO:0007669"/>
    <property type="project" value="TreeGrafter"/>
</dbReference>
<dbReference type="EMBL" id="CASHTH010003955">
    <property type="protein sequence ID" value="CAI8051751.1"/>
    <property type="molecule type" value="Genomic_DNA"/>
</dbReference>
<evidence type="ECO:0000313" key="6">
    <source>
        <dbReference type="Proteomes" id="UP001174909"/>
    </source>
</evidence>
<dbReference type="PANTHER" id="PTHR34033:SF1">
    <property type="entry name" value="AP-5 COMPLEX SUBUNIT BETA-1"/>
    <property type="match status" value="1"/>
</dbReference>
<dbReference type="Proteomes" id="UP001174909">
    <property type="component" value="Unassembled WGS sequence"/>
</dbReference>
<dbReference type="Pfam" id="PF21588">
    <property type="entry name" value="AP5B1_middle"/>
    <property type="match status" value="1"/>
</dbReference>
<accession>A0AA35TQ91</accession>
<dbReference type="GO" id="GO:0016197">
    <property type="term" value="P:endosomal transport"/>
    <property type="evidence" value="ECO:0007669"/>
    <property type="project" value="InterPro"/>
</dbReference>
<feature type="domain" description="AP5B1 C-terminal" evidence="4">
    <location>
        <begin position="427"/>
        <end position="532"/>
    </location>
</feature>
<dbReference type="InterPro" id="IPR038741">
    <property type="entry name" value="AP5B1"/>
</dbReference>
<feature type="transmembrane region" description="Helical" evidence="1">
    <location>
        <begin position="32"/>
        <end position="52"/>
    </location>
</feature>
<name>A0AA35TQ91_GEOBA</name>
<sequence length="544" mass="61021">NTSRPTLANFTFVFPPLALPSFFHFLSLSPFFLLFLYTHTHILFLSLSLLHFPLSPYLCRLVTELVRTHPKFIPHMIDFISSIDSAFPDRSAHHIYLSICLYICIHCISSPVPLQLLADYLHFVSSSPLLPNLPLFLLFLPHAAKHPSINPLVVIQFLTRVVRDKTLCEVGAWSTGSAILNIINTILRTHPTNSIFKGLTHLLELVSTNYNDIDVQDRARFYHQLIMSVSGDKLAGILSLASDGSAGSTLSDIVEARIADNTFPSAPPVQIISEPFLSLNRVNSCEERFYKDEADRLSGEGAEEEKGSFCLQYFVQFVKCPERVSSQIFAVVLRLSTDGPYHSCPDVYIPCLSSKASGAATKSTEKIVTFTFFPKQPVPAVFRARVIFTTGEGVTCVCELGDVEVKFEDLLRPLPQSLIPQQVCYKQLFLQLWSKLESSQNTIKRGGEFSLLSTVHLDIGWKEWENAAERLQLLLVPTSNGEEGACYLVFLPPRYHLLMRARRSNDREGGVDIWLATDYWRSLGLVNDYLLQMSGRTGTIEGVV</sequence>
<feature type="non-terminal residue" evidence="5">
    <location>
        <position position="544"/>
    </location>
</feature>
<protein>
    <submittedName>
        <fullName evidence="5">AP-5 complex subunit beta-1</fullName>
    </submittedName>
</protein>
<dbReference type="Pfam" id="PF21590">
    <property type="entry name" value="AP5B1_C"/>
    <property type="match status" value="1"/>
</dbReference>
<organism evidence="5 6">
    <name type="scientific">Geodia barretti</name>
    <name type="common">Barrett's horny sponge</name>
    <dbReference type="NCBI Taxonomy" id="519541"/>
    <lineage>
        <taxon>Eukaryota</taxon>
        <taxon>Metazoa</taxon>
        <taxon>Porifera</taxon>
        <taxon>Demospongiae</taxon>
        <taxon>Heteroscleromorpha</taxon>
        <taxon>Tetractinellida</taxon>
        <taxon>Astrophorina</taxon>
        <taxon>Geodiidae</taxon>
        <taxon>Geodia</taxon>
    </lineage>
</organism>
<dbReference type="AlphaFoldDB" id="A0AA35TQ91"/>
<comment type="caution">
    <text evidence="5">The sequence shown here is derived from an EMBL/GenBank/DDBJ whole genome shotgun (WGS) entry which is preliminary data.</text>
</comment>
<evidence type="ECO:0000259" key="2">
    <source>
        <dbReference type="Pfam" id="PF21588"/>
    </source>
</evidence>
<gene>
    <name evidence="5" type="ORF">GBAR_LOCUS28321</name>
</gene>
<dbReference type="InterPro" id="IPR048981">
    <property type="entry name" value="AP5B1_C"/>
</dbReference>
<keyword evidence="1" id="KW-1133">Transmembrane helix</keyword>
<feature type="domain" description="AP5B1 middle" evidence="2">
    <location>
        <begin position="51"/>
        <end position="234"/>
    </location>
</feature>
<evidence type="ECO:0000313" key="5">
    <source>
        <dbReference type="EMBL" id="CAI8051751.1"/>
    </source>
</evidence>
<dbReference type="InterPro" id="IPR048980">
    <property type="entry name" value="AP5B1_barrel"/>
</dbReference>
<proteinExistence type="predicted"/>
<keyword evidence="1" id="KW-0812">Transmembrane</keyword>
<reference evidence="5" key="1">
    <citation type="submission" date="2023-03" db="EMBL/GenBank/DDBJ databases">
        <authorList>
            <person name="Steffen K."/>
            <person name="Cardenas P."/>
        </authorList>
    </citation>
    <scope>NUCLEOTIDE SEQUENCE</scope>
</reference>
<feature type="domain" description="AP-5 complex subunit beta-1 beta-barrel" evidence="3">
    <location>
        <begin position="327"/>
        <end position="403"/>
    </location>
</feature>
<dbReference type="InterPro" id="IPR048979">
    <property type="entry name" value="AP5B1_middle"/>
</dbReference>